<sequence>MNAFNISDLNPLQIVFLWHPDDTKKVNPIINYARKMLSPDAKHPFSHSIHLPIRLCSSMDAHIPVFLPDIKHAKKTLVFAFVGDSIIASGTLKDDKNWFHFIQKNIIKENSIKFIGIALSNNAYKLDNANNFIRMNDYEDDPSILVMKLFIAIAHQIYRYGLEDKALKLFLSHAKADVFGVELTRKIKRYVDEHSDMLNFYDVTSIEPGANFWKRIENAISDSTFIAIRTDHYTDSYWCQKEVLEAKKQSRPMIEVNALSSMEDRSFPFLQNIPVLRIPVAFEEGKSKIDESVILQILATSLIETLRYHLFLHQHPSNNQIITVARPPELYDIYKAKTEEPVSFFYPYPELYPDELEILQQQQVKVSTPYTMDFSYLSGKKIGISISDFPKEDMISSGVDKKIQELLMSEIAGFFLGHKATLIYGGDLRDNGFTKYLRNEAMILQDRFKTGEVFCRNYFAWPIYLSENQSIKAWRASCLNVLDLQDVEAPTDIQDLAKDIKDFFQPDTTEHAYLWARSLTHMREKMISECDIRVTAGGKWIGYAGCMPGILEEVLIAIKKKKPLYLLGGFGGITQKICQAIESKDDDTIDFPEELTYSWQKGHILGYEALKEEYVKNSRNFFSHESLKDMLVFDSLNNGLSKEENIQLFHAISFAEAISLIMKGQERLHNSNS</sequence>
<reference evidence="2 3" key="1">
    <citation type="submission" date="2018-08" db="EMBL/GenBank/DDBJ databases">
        <title>A genome reference for cultivated species of the human gut microbiota.</title>
        <authorList>
            <person name="Zou Y."/>
            <person name="Xue W."/>
            <person name="Luo G."/>
        </authorList>
    </citation>
    <scope>NUCLEOTIDE SEQUENCE [LARGE SCALE GENOMIC DNA]</scope>
    <source>
        <strain evidence="2 3">AM25-21AC</strain>
    </source>
</reference>
<dbReference type="SUPFAM" id="SSF52200">
    <property type="entry name" value="Toll/Interleukin receptor TIR domain"/>
    <property type="match status" value="1"/>
</dbReference>
<dbReference type="RefSeq" id="WP_118175072.1">
    <property type="nucleotide sequence ID" value="NZ_JAQEAO010000011.1"/>
</dbReference>
<dbReference type="Proteomes" id="UP000283442">
    <property type="component" value="Unassembled WGS sequence"/>
</dbReference>
<evidence type="ECO:0000313" key="3">
    <source>
        <dbReference type="Proteomes" id="UP000283442"/>
    </source>
</evidence>
<dbReference type="InterPro" id="IPR041160">
    <property type="entry name" value="LD_cluster2"/>
</dbReference>
<dbReference type="OrthoDB" id="89550at2"/>
<protein>
    <submittedName>
        <fullName evidence="2">TIR domain-containing protein</fullName>
    </submittedName>
</protein>
<dbReference type="InterPro" id="IPR000157">
    <property type="entry name" value="TIR_dom"/>
</dbReference>
<dbReference type="Pfam" id="PF13676">
    <property type="entry name" value="TIR_2"/>
    <property type="match status" value="1"/>
</dbReference>
<comment type="caution">
    <text evidence="2">The sequence shown here is derived from an EMBL/GenBank/DDBJ whole genome shotgun (WGS) entry which is preliminary data.</text>
</comment>
<name>A0A414NYQ6_9FIRM</name>
<dbReference type="AlphaFoldDB" id="A0A414NYQ6"/>
<organism evidence="2 3">
    <name type="scientific">Mitsuokella multacida</name>
    <dbReference type="NCBI Taxonomy" id="52226"/>
    <lineage>
        <taxon>Bacteria</taxon>
        <taxon>Bacillati</taxon>
        <taxon>Bacillota</taxon>
        <taxon>Negativicutes</taxon>
        <taxon>Selenomonadales</taxon>
        <taxon>Selenomonadaceae</taxon>
        <taxon>Mitsuokella</taxon>
    </lineage>
</organism>
<gene>
    <name evidence="2" type="ORF">DW674_02770</name>
</gene>
<feature type="domain" description="TIR" evidence="1">
    <location>
        <begin position="170"/>
        <end position="249"/>
    </location>
</feature>
<dbReference type="GO" id="GO:0007165">
    <property type="term" value="P:signal transduction"/>
    <property type="evidence" value="ECO:0007669"/>
    <property type="project" value="InterPro"/>
</dbReference>
<dbReference type="InterPro" id="IPR035897">
    <property type="entry name" value="Toll_tir_struct_dom_sf"/>
</dbReference>
<dbReference type="Pfam" id="PF18163">
    <property type="entry name" value="LD_cluster2"/>
    <property type="match status" value="1"/>
</dbReference>
<accession>A0A414NYQ6</accession>
<evidence type="ECO:0000259" key="1">
    <source>
        <dbReference type="Pfam" id="PF13676"/>
    </source>
</evidence>
<dbReference type="Gene3D" id="3.40.50.10140">
    <property type="entry name" value="Toll/interleukin-1 receptor homology (TIR) domain"/>
    <property type="match status" value="1"/>
</dbReference>
<proteinExistence type="predicted"/>
<dbReference type="EMBL" id="QRHE01000002">
    <property type="protein sequence ID" value="RHF52845.1"/>
    <property type="molecule type" value="Genomic_DNA"/>
</dbReference>
<evidence type="ECO:0000313" key="2">
    <source>
        <dbReference type="EMBL" id="RHF52845.1"/>
    </source>
</evidence>